<dbReference type="AlphaFoldDB" id="A0AAV4MXT8"/>
<evidence type="ECO:0000313" key="1">
    <source>
        <dbReference type="EMBL" id="GIX76770.1"/>
    </source>
</evidence>
<sequence>MLWVVYIYMFRLPVLLTFAPDKSFTHAHGQRNDRRLKSLFWNSKPIGILSTFADVLGIAISLSKGPCVHGNRTTQRHVVPLSDPSELSLDRWLLASREEEPLILQQFLRFGETKTIAQQLLLQESSERSDFL</sequence>
<accession>A0AAV4MXT8</accession>
<dbReference type="Proteomes" id="UP001054945">
    <property type="component" value="Unassembled WGS sequence"/>
</dbReference>
<reference evidence="1 2" key="1">
    <citation type="submission" date="2021-06" db="EMBL/GenBank/DDBJ databases">
        <title>Caerostris extrusa draft genome.</title>
        <authorList>
            <person name="Kono N."/>
            <person name="Arakawa K."/>
        </authorList>
    </citation>
    <scope>NUCLEOTIDE SEQUENCE [LARGE SCALE GENOMIC DNA]</scope>
</reference>
<protein>
    <submittedName>
        <fullName evidence="1">Uncharacterized protein</fullName>
    </submittedName>
</protein>
<dbReference type="EMBL" id="BPLR01020282">
    <property type="protein sequence ID" value="GIX76770.1"/>
    <property type="molecule type" value="Genomic_DNA"/>
</dbReference>
<name>A0AAV4MXT8_CAEEX</name>
<comment type="caution">
    <text evidence="1">The sequence shown here is derived from an EMBL/GenBank/DDBJ whole genome shotgun (WGS) entry which is preliminary data.</text>
</comment>
<keyword evidence="2" id="KW-1185">Reference proteome</keyword>
<proteinExistence type="predicted"/>
<organism evidence="1 2">
    <name type="scientific">Caerostris extrusa</name>
    <name type="common">Bark spider</name>
    <name type="synonym">Caerostris bankana</name>
    <dbReference type="NCBI Taxonomy" id="172846"/>
    <lineage>
        <taxon>Eukaryota</taxon>
        <taxon>Metazoa</taxon>
        <taxon>Ecdysozoa</taxon>
        <taxon>Arthropoda</taxon>
        <taxon>Chelicerata</taxon>
        <taxon>Arachnida</taxon>
        <taxon>Araneae</taxon>
        <taxon>Araneomorphae</taxon>
        <taxon>Entelegynae</taxon>
        <taxon>Araneoidea</taxon>
        <taxon>Araneidae</taxon>
        <taxon>Caerostris</taxon>
    </lineage>
</organism>
<evidence type="ECO:0000313" key="2">
    <source>
        <dbReference type="Proteomes" id="UP001054945"/>
    </source>
</evidence>
<gene>
    <name evidence="1" type="ORF">CEXT_252671</name>
</gene>